<feature type="compositionally biased region" description="Polar residues" evidence="1">
    <location>
        <begin position="32"/>
        <end position="41"/>
    </location>
</feature>
<reference evidence="2" key="1">
    <citation type="submission" date="2020-07" db="EMBL/GenBank/DDBJ databases">
        <authorList>
            <person name="Lin J."/>
        </authorList>
    </citation>
    <scope>NUCLEOTIDE SEQUENCE</scope>
</reference>
<organism evidence="2">
    <name type="scientific">Ananas comosus var. bracteatus</name>
    <name type="common">red pineapple</name>
    <dbReference type="NCBI Taxonomy" id="296719"/>
    <lineage>
        <taxon>Eukaryota</taxon>
        <taxon>Viridiplantae</taxon>
        <taxon>Streptophyta</taxon>
        <taxon>Embryophyta</taxon>
        <taxon>Tracheophyta</taxon>
        <taxon>Spermatophyta</taxon>
        <taxon>Magnoliopsida</taxon>
        <taxon>Liliopsida</taxon>
        <taxon>Poales</taxon>
        <taxon>Bromeliaceae</taxon>
        <taxon>Bromelioideae</taxon>
        <taxon>Ananas</taxon>
    </lineage>
</organism>
<sequence>MVVGEVDATGPRLREPVPVCDTSERRAKWLSPGNSALGNQSLRKDRSPRDRSLGRGPVPREKKKKEEKKKKSLLEGAWSSTPFSPFHSCKAWSLLVGLGDGPIFNPRRFGACLETS</sequence>
<gene>
    <name evidence="2" type="ORF">CB5_LOCUS18216</name>
</gene>
<feature type="compositionally biased region" description="Basic and acidic residues" evidence="1">
    <location>
        <begin position="42"/>
        <end position="53"/>
    </location>
</feature>
<accession>A0A6V7PW94</accession>
<evidence type="ECO:0000256" key="1">
    <source>
        <dbReference type="SAM" id="MobiDB-lite"/>
    </source>
</evidence>
<feature type="compositionally biased region" description="Basic residues" evidence="1">
    <location>
        <begin position="61"/>
        <end position="71"/>
    </location>
</feature>
<protein>
    <submittedName>
        <fullName evidence="2">Uncharacterized protein</fullName>
    </submittedName>
</protein>
<evidence type="ECO:0000313" key="2">
    <source>
        <dbReference type="EMBL" id="CAD1835005.1"/>
    </source>
</evidence>
<dbReference type="AlphaFoldDB" id="A0A6V7PW94"/>
<dbReference type="EMBL" id="LR862153">
    <property type="protein sequence ID" value="CAD1835005.1"/>
    <property type="molecule type" value="Genomic_DNA"/>
</dbReference>
<proteinExistence type="predicted"/>
<feature type="region of interest" description="Disordered" evidence="1">
    <location>
        <begin position="1"/>
        <end position="74"/>
    </location>
</feature>
<name>A0A6V7PW94_ANACO</name>